<evidence type="ECO:0000313" key="2">
    <source>
        <dbReference type="Proteomes" id="UP000001934"/>
    </source>
</evidence>
<name>Q2NJ70_AYWBP</name>
<sequence length="67" mass="8036">MKENGIFCRLRIKKNKCYFKNNLKTKLKVVDNLINKDFLSTSPLQKLLTNITYLKNSPRIFIFFLYC</sequence>
<dbReference type="eggNOG" id="COG2801">
    <property type="taxonomic scope" value="Bacteria"/>
</dbReference>
<dbReference type="KEGG" id="ayw:AYWB_406"/>
<evidence type="ECO:0000313" key="1">
    <source>
        <dbReference type="EMBL" id="ABC65523.1"/>
    </source>
</evidence>
<proteinExistence type="predicted"/>
<dbReference type="AlphaFoldDB" id="Q2NJ70"/>
<dbReference type="HOGENOM" id="CLU_2803194_0_0_14"/>
<organism evidence="1 2">
    <name type="scientific">Aster yellows witches'-broom phytoplasma (strain AYWB)</name>
    <dbReference type="NCBI Taxonomy" id="322098"/>
    <lineage>
        <taxon>Bacteria</taxon>
        <taxon>Bacillati</taxon>
        <taxon>Mycoplasmatota</taxon>
        <taxon>Mollicutes</taxon>
        <taxon>Acholeplasmatales</taxon>
        <taxon>Acholeplasmataceae</taxon>
        <taxon>Candidatus Phytoplasma</taxon>
        <taxon>16SrI (Aster yellows group)</taxon>
    </lineage>
</organism>
<reference evidence="1 2" key="1">
    <citation type="journal article" date="2006" name="J. Bacteriol.">
        <title>Living with genome instability: the adaptation of phytoplasmas to diverse environments of their insect and plant hosts.</title>
        <authorList>
            <person name="Bai X."/>
            <person name="Zhang J."/>
            <person name="Ewing A."/>
            <person name="Miller S.A."/>
            <person name="Jancso Radek A."/>
            <person name="Shevchenko D.V."/>
            <person name="Tsukerman K."/>
            <person name="Walunas T."/>
            <person name="Lapidus A."/>
            <person name="Campbell J.W."/>
            <person name="Hogenhout S.A."/>
        </authorList>
    </citation>
    <scope>NUCLEOTIDE SEQUENCE [LARGE SCALE GENOMIC DNA]</scope>
    <source>
        <strain evidence="1 2">AYWB</strain>
    </source>
</reference>
<dbReference type="PhylomeDB" id="Q2NJ70"/>
<protein>
    <submittedName>
        <fullName evidence="1">Uncharacterized protein</fullName>
    </submittedName>
</protein>
<keyword evidence="2" id="KW-1185">Reference proteome</keyword>
<gene>
    <name evidence="1" type="ordered locus">AYWB_406</name>
</gene>
<dbReference type="Proteomes" id="UP000001934">
    <property type="component" value="Chromosome"/>
</dbReference>
<accession>Q2NJ70</accession>
<dbReference type="EMBL" id="CP000061">
    <property type="protein sequence ID" value="ABC65523.1"/>
    <property type="molecule type" value="Genomic_DNA"/>
</dbReference>